<keyword evidence="3" id="KW-1185">Reference proteome</keyword>
<evidence type="ECO:0000313" key="3">
    <source>
        <dbReference type="Proteomes" id="UP001172155"/>
    </source>
</evidence>
<dbReference type="Pfam" id="PF12697">
    <property type="entry name" value="Abhydrolase_6"/>
    <property type="match status" value="1"/>
</dbReference>
<evidence type="ECO:0000313" key="2">
    <source>
        <dbReference type="EMBL" id="KAK0738786.1"/>
    </source>
</evidence>
<accession>A0AA40EHT2</accession>
<proteinExistence type="predicted"/>
<keyword evidence="2" id="KW-0378">Hydrolase</keyword>
<dbReference type="InterPro" id="IPR029058">
    <property type="entry name" value="AB_hydrolase_fold"/>
</dbReference>
<sequence>MDKLDPLLVNLLAAHRPVLTLDLPGVGLSTGPAATTVAQAADQVLAFLAALGLPSVDIDVLGFSLGGMVAQLVALNADPTSLRVRRLILAGTAPSAGEGVIAAPEAARVAEVGATRDVGLETFKELFFPRTEEGAAAAEAWWGRIHERSKGTNGGEEVATWVSQGYEDGAEGLKAQGSQIGTWAASETTQGREGSFERLGGWGWVLQQRLPNAQLIIYPKSGHGFLFQYAELFAKHALTFLEA</sequence>
<dbReference type="InterPro" id="IPR050266">
    <property type="entry name" value="AB_hydrolase_sf"/>
</dbReference>
<dbReference type="PANTHER" id="PTHR43798:SF5">
    <property type="entry name" value="MONOACYLGLYCEROL LIPASE ABHD6"/>
    <property type="match status" value="1"/>
</dbReference>
<dbReference type="SUPFAM" id="SSF53474">
    <property type="entry name" value="alpha/beta-Hydrolases"/>
    <property type="match status" value="1"/>
</dbReference>
<evidence type="ECO:0000259" key="1">
    <source>
        <dbReference type="Pfam" id="PF12697"/>
    </source>
</evidence>
<gene>
    <name evidence="2" type="ORF">B0T18DRAFT_441383</name>
</gene>
<name>A0AA40EHT2_9PEZI</name>
<dbReference type="InterPro" id="IPR000073">
    <property type="entry name" value="AB_hydrolase_1"/>
</dbReference>
<dbReference type="EMBL" id="JAUKUD010000007">
    <property type="protein sequence ID" value="KAK0738786.1"/>
    <property type="molecule type" value="Genomic_DNA"/>
</dbReference>
<dbReference type="GO" id="GO:0047372">
    <property type="term" value="F:monoacylglycerol lipase activity"/>
    <property type="evidence" value="ECO:0007669"/>
    <property type="project" value="TreeGrafter"/>
</dbReference>
<reference evidence="2" key="1">
    <citation type="submission" date="2023-06" db="EMBL/GenBank/DDBJ databases">
        <title>Genome-scale phylogeny and comparative genomics of the fungal order Sordariales.</title>
        <authorList>
            <consortium name="Lawrence Berkeley National Laboratory"/>
            <person name="Hensen N."/>
            <person name="Bonometti L."/>
            <person name="Westerberg I."/>
            <person name="Brannstrom I.O."/>
            <person name="Guillou S."/>
            <person name="Cros-Aarteil S."/>
            <person name="Calhoun S."/>
            <person name="Haridas S."/>
            <person name="Kuo A."/>
            <person name="Mondo S."/>
            <person name="Pangilinan J."/>
            <person name="Riley R."/>
            <person name="LaButti K."/>
            <person name="Andreopoulos B."/>
            <person name="Lipzen A."/>
            <person name="Chen C."/>
            <person name="Yanf M."/>
            <person name="Daum C."/>
            <person name="Ng V."/>
            <person name="Clum A."/>
            <person name="Steindorff A."/>
            <person name="Ohm R."/>
            <person name="Martin F."/>
            <person name="Silar P."/>
            <person name="Natvig D."/>
            <person name="Lalanne C."/>
            <person name="Gautier V."/>
            <person name="Ament-velasquez S.L."/>
            <person name="Kruys A."/>
            <person name="Hutchinson M.I."/>
            <person name="Powell A.J."/>
            <person name="Barry K."/>
            <person name="Miller A.N."/>
            <person name="Grigoriev I.V."/>
            <person name="Debuchy R."/>
            <person name="Gladieux P."/>
            <person name="Thoren M.H."/>
            <person name="Johannesson H."/>
        </authorList>
    </citation>
    <scope>NUCLEOTIDE SEQUENCE</scope>
    <source>
        <strain evidence="2">SMH3187-1</strain>
    </source>
</reference>
<dbReference type="GO" id="GO:0016020">
    <property type="term" value="C:membrane"/>
    <property type="evidence" value="ECO:0007669"/>
    <property type="project" value="TreeGrafter"/>
</dbReference>
<dbReference type="GO" id="GO:0046464">
    <property type="term" value="P:acylglycerol catabolic process"/>
    <property type="evidence" value="ECO:0007669"/>
    <property type="project" value="TreeGrafter"/>
</dbReference>
<protein>
    <submittedName>
        <fullName evidence="2">Alpha/Beta hydrolase protein</fullName>
    </submittedName>
</protein>
<organism evidence="2 3">
    <name type="scientific">Schizothecium vesticola</name>
    <dbReference type="NCBI Taxonomy" id="314040"/>
    <lineage>
        <taxon>Eukaryota</taxon>
        <taxon>Fungi</taxon>
        <taxon>Dikarya</taxon>
        <taxon>Ascomycota</taxon>
        <taxon>Pezizomycotina</taxon>
        <taxon>Sordariomycetes</taxon>
        <taxon>Sordariomycetidae</taxon>
        <taxon>Sordariales</taxon>
        <taxon>Schizotheciaceae</taxon>
        <taxon>Schizothecium</taxon>
    </lineage>
</organism>
<comment type="caution">
    <text evidence="2">The sequence shown here is derived from an EMBL/GenBank/DDBJ whole genome shotgun (WGS) entry which is preliminary data.</text>
</comment>
<dbReference type="AlphaFoldDB" id="A0AA40EHT2"/>
<dbReference type="Gene3D" id="3.40.50.1820">
    <property type="entry name" value="alpha/beta hydrolase"/>
    <property type="match status" value="1"/>
</dbReference>
<dbReference type="Proteomes" id="UP001172155">
    <property type="component" value="Unassembled WGS sequence"/>
</dbReference>
<dbReference type="PANTHER" id="PTHR43798">
    <property type="entry name" value="MONOACYLGLYCEROL LIPASE"/>
    <property type="match status" value="1"/>
</dbReference>
<feature type="domain" description="AB hydrolase-1" evidence="1">
    <location>
        <begin position="8"/>
        <end position="234"/>
    </location>
</feature>